<dbReference type="Pfam" id="PF00550">
    <property type="entry name" value="PP-binding"/>
    <property type="match status" value="1"/>
</dbReference>
<reference evidence="4 5" key="1">
    <citation type="submission" date="2015-02" db="EMBL/GenBank/DDBJ databases">
        <authorList>
            <person name="Ju K.-S."/>
            <person name="Doroghazi J.R."/>
            <person name="Metcalf W."/>
        </authorList>
    </citation>
    <scope>NUCLEOTIDE SEQUENCE [LARGE SCALE GENOMIC DNA]</scope>
    <source>
        <strain evidence="4 5">ATCC 31215</strain>
    </source>
</reference>
<dbReference type="GO" id="GO:0044550">
    <property type="term" value="P:secondary metabolite biosynthetic process"/>
    <property type="evidence" value="ECO:0007669"/>
    <property type="project" value="TreeGrafter"/>
</dbReference>
<dbReference type="GO" id="GO:0031177">
    <property type="term" value="F:phosphopantetheine binding"/>
    <property type="evidence" value="ECO:0007669"/>
    <property type="project" value="InterPro"/>
</dbReference>
<protein>
    <recommendedName>
        <fullName evidence="3">Carrier domain-containing protein</fullName>
    </recommendedName>
</protein>
<keyword evidence="1" id="KW-0596">Phosphopantetheine</keyword>
<dbReference type="InterPro" id="IPR020806">
    <property type="entry name" value="PKS_PP-bd"/>
</dbReference>
<evidence type="ECO:0000256" key="1">
    <source>
        <dbReference type="ARBA" id="ARBA00022450"/>
    </source>
</evidence>
<evidence type="ECO:0000256" key="2">
    <source>
        <dbReference type="ARBA" id="ARBA00022553"/>
    </source>
</evidence>
<dbReference type="Proteomes" id="UP000033699">
    <property type="component" value="Unassembled WGS sequence"/>
</dbReference>
<dbReference type="PROSITE" id="PS50075">
    <property type="entry name" value="CARRIER"/>
    <property type="match status" value="1"/>
</dbReference>
<evidence type="ECO:0000313" key="5">
    <source>
        <dbReference type="Proteomes" id="UP000033699"/>
    </source>
</evidence>
<feature type="domain" description="Carrier" evidence="3">
    <location>
        <begin position="5"/>
        <end position="80"/>
    </location>
</feature>
<dbReference type="InterPro" id="IPR009081">
    <property type="entry name" value="PP-bd_ACP"/>
</dbReference>
<dbReference type="EMBL" id="JZKH01000121">
    <property type="protein sequence ID" value="KJS58299.1"/>
    <property type="molecule type" value="Genomic_DNA"/>
</dbReference>
<dbReference type="PATRIC" id="fig|359131.3.peg.1254"/>
<dbReference type="RefSeq" id="WP_045704404.1">
    <property type="nucleotide sequence ID" value="NZ_JZKH01000121.1"/>
</dbReference>
<evidence type="ECO:0000259" key="3">
    <source>
        <dbReference type="PROSITE" id="PS50075"/>
    </source>
</evidence>
<proteinExistence type="predicted"/>
<accession>A0A0F2T4Z8</accession>
<dbReference type="GO" id="GO:0005737">
    <property type="term" value="C:cytoplasm"/>
    <property type="evidence" value="ECO:0007669"/>
    <property type="project" value="TreeGrafter"/>
</dbReference>
<dbReference type="OrthoDB" id="2085352at2"/>
<dbReference type="AlphaFoldDB" id="A0A0F2T4Z8"/>
<dbReference type="PANTHER" id="PTHR45527">
    <property type="entry name" value="NONRIBOSOMAL PEPTIDE SYNTHETASE"/>
    <property type="match status" value="1"/>
</dbReference>
<dbReference type="PANTHER" id="PTHR45527:SF1">
    <property type="entry name" value="FATTY ACID SYNTHASE"/>
    <property type="match status" value="1"/>
</dbReference>
<keyword evidence="2" id="KW-0597">Phosphoprotein</keyword>
<keyword evidence="5" id="KW-1185">Reference proteome</keyword>
<dbReference type="SMART" id="SM00823">
    <property type="entry name" value="PKS_PP"/>
    <property type="match status" value="1"/>
</dbReference>
<dbReference type="GO" id="GO:0017000">
    <property type="term" value="P:antibiotic biosynthetic process"/>
    <property type="evidence" value="ECO:0007669"/>
    <property type="project" value="UniProtKB-ARBA"/>
</dbReference>
<evidence type="ECO:0000313" key="4">
    <source>
        <dbReference type="EMBL" id="KJS58299.1"/>
    </source>
</evidence>
<dbReference type="GO" id="GO:0043041">
    <property type="term" value="P:amino acid activation for nonribosomal peptide biosynthetic process"/>
    <property type="evidence" value="ECO:0007669"/>
    <property type="project" value="TreeGrafter"/>
</dbReference>
<dbReference type="Gene3D" id="1.10.1200.10">
    <property type="entry name" value="ACP-like"/>
    <property type="match status" value="1"/>
</dbReference>
<comment type="caution">
    <text evidence="4">The sequence shown here is derived from an EMBL/GenBank/DDBJ whole genome shotgun (WGS) entry which is preliminary data.</text>
</comment>
<gene>
    <name evidence="4" type="ORF">VM95_34190</name>
</gene>
<dbReference type="InterPro" id="IPR036736">
    <property type="entry name" value="ACP-like_sf"/>
</dbReference>
<sequence length="94" mass="9715">MTATPEATPLLGTVRDAWASVLGHQDFGDDENFNRVGGHSGAALRISKILRTALGRPVPIKLLFAHPTVRGQAEALAASDTDTATAAVPVGARA</sequence>
<organism evidence="4 5">
    <name type="scientific">Streptomyces rubellomurinus (strain ATCC 31215)</name>
    <dbReference type="NCBI Taxonomy" id="359131"/>
    <lineage>
        <taxon>Bacteria</taxon>
        <taxon>Bacillati</taxon>
        <taxon>Actinomycetota</taxon>
        <taxon>Actinomycetes</taxon>
        <taxon>Kitasatosporales</taxon>
        <taxon>Streptomycetaceae</taxon>
        <taxon>Streptomyces</taxon>
    </lineage>
</organism>
<dbReference type="SUPFAM" id="SSF47336">
    <property type="entry name" value="ACP-like"/>
    <property type="match status" value="1"/>
</dbReference>
<name>A0A0F2T4Z8_STRR3</name>